<evidence type="ECO:0000313" key="1">
    <source>
        <dbReference type="EMBL" id="MCI03274.1"/>
    </source>
</evidence>
<name>A0A392NV05_9FABA</name>
<dbReference type="AlphaFoldDB" id="A0A392NV05"/>
<organism evidence="1 2">
    <name type="scientific">Trifolium medium</name>
    <dbReference type="NCBI Taxonomy" id="97028"/>
    <lineage>
        <taxon>Eukaryota</taxon>
        <taxon>Viridiplantae</taxon>
        <taxon>Streptophyta</taxon>
        <taxon>Embryophyta</taxon>
        <taxon>Tracheophyta</taxon>
        <taxon>Spermatophyta</taxon>
        <taxon>Magnoliopsida</taxon>
        <taxon>eudicotyledons</taxon>
        <taxon>Gunneridae</taxon>
        <taxon>Pentapetalae</taxon>
        <taxon>rosids</taxon>
        <taxon>fabids</taxon>
        <taxon>Fabales</taxon>
        <taxon>Fabaceae</taxon>
        <taxon>Papilionoideae</taxon>
        <taxon>50 kb inversion clade</taxon>
        <taxon>NPAAA clade</taxon>
        <taxon>Hologalegina</taxon>
        <taxon>IRL clade</taxon>
        <taxon>Trifolieae</taxon>
        <taxon>Trifolium</taxon>
    </lineage>
</organism>
<sequence length="144" mass="16291">NVVVMLVVESNGNMPPNDVYRWNENEEMSEGVLCTSYAHGLWYVLWPSKHTVEGLSEEWGVNAYFEELYDLTIVKMMSLYSSIWIIQWDPGKSNIPMLVSTHACGWKAGLQLQLCEQASSKLVLKKTIVSSNSGKESHTANEVY</sequence>
<accession>A0A392NV05</accession>
<proteinExistence type="predicted"/>
<keyword evidence="2" id="KW-1185">Reference proteome</keyword>
<dbReference type="EMBL" id="LXQA010051666">
    <property type="protein sequence ID" value="MCI03274.1"/>
    <property type="molecule type" value="Genomic_DNA"/>
</dbReference>
<comment type="caution">
    <text evidence="1">The sequence shown here is derived from an EMBL/GenBank/DDBJ whole genome shotgun (WGS) entry which is preliminary data.</text>
</comment>
<protein>
    <submittedName>
        <fullName evidence="1">Uncharacterized protein</fullName>
    </submittedName>
</protein>
<dbReference type="Proteomes" id="UP000265520">
    <property type="component" value="Unassembled WGS sequence"/>
</dbReference>
<evidence type="ECO:0000313" key="2">
    <source>
        <dbReference type="Proteomes" id="UP000265520"/>
    </source>
</evidence>
<feature type="non-terminal residue" evidence="1">
    <location>
        <position position="1"/>
    </location>
</feature>
<reference evidence="1 2" key="1">
    <citation type="journal article" date="2018" name="Front. Plant Sci.">
        <title>Red Clover (Trifolium pratense) and Zigzag Clover (T. medium) - A Picture of Genomic Similarities and Differences.</title>
        <authorList>
            <person name="Dluhosova J."/>
            <person name="Istvanek J."/>
            <person name="Nedelnik J."/>
            <person name="Repkova J."/>
        </authorList>
    </citation>
    <scope>NUCLEOTIDE SEQUENCE [LARGE SCALE GENOMIC DNA]</scope>
    <source>
        <strain evidence="2">cv. 10/8</strain>
        <tissue evidence="1">Leaf</tissue>
    </source>
</reference>